<organism evidence="2 4">
    <name type="scientific">Pseudodesulfovibrio indicus</name>
    <dbReference type="NCBI Taxonomy" id="1716143"/>
    <lineage>
        <taxon>Bacteria</taxon>
        <taxon>Pseudomonadati</taxon>
        <taxon>Thermodesulfobacteriota</taxon>
        <taxon>Desulfovibrionia</taxon>
        <taxon>Desulfovibrionales</taxon>
        <taxon>Desulfovibrionaceae</taxon>
    </lineage>
</organism>
<protein>
    <recommendedName>
        <fullName evidence="5">CYTH domain-containing protein</fullName>
    </recommendedName>
</protein>
<sequence length="211" mass="23487">MTDVYTANTATTAEEASKIVPRAEFRVFGQGILDIVKKSMWKAQAKLFKVRESSEIYFLSAFTNEANVKVRDGLLDIKTKVGETENGYEIFQPRGKFQFPVGKAEVATILENMKAEVELVKDEYTLEDFIAIVEAHPGLAAVSVYKKRFGFSVDKIICEYGVIEFNGAVLETACCESEDYEGMSKAIEALEIGSFENRNYLKAAKSVIGMV</sequence>
<evidence type="ECO:0000313" key="2">
    <source>
        <dbReference type="EMBL" id="TDT86345.1"/>
    </source>
</evidence>
<dbReference type="EMBL" id="CP014206">
    <property type="protein sequence ID" value="AMK09699.1"/>
    <property type="molecule type" value="Genomic_DNA"/>
</dbReference>
<evidence type="ECO:0000313" key="3">
    <source>
        <dbReference type="Proteomes" id="UP000055611"/>
    </source>
</evidence>
<keyword evidence="3" id="KW-1185">Reference proteome</keyword>
<reference evidence="2 4" key="2">
    <citation type="submission" date="2019-03" db="EMBL/GenBank/DDBJ databases">
        <title>Genomic Encyclopedia of Type Strains, Phase IV (KMG-IV): sequencing the most valuable type-strain genomes for metagenomic binning, comparative biology and taxonomic classification.</title>
        <authorList>
            <person name="Goeker M."/>
        </authorList>
    </citation>
    <scope>NUCLEOTIDE SEQUENCE [LARGE SCALE GENOMIC DNA]</scope>
    <source>
        <strain evidence="2 4">DSM 101483</strain>
    </source>
</reference>
<accession>A0A140D932</accession>
<gene>
    <name evidence="1" type="ORF">AWY79_00540</name>
    <name evidence="2" type="ORF">EDC59_11319</name>
</gene>
<dbReference type="RefSeq" id="WP_066799071.1">
    <property type="nucleotide sequence ID" value="NZ_CP014206.1"/>
</dbReference>
<dbReference type="KEGG" id="dej:AWY79_00540"/>
<dbReference type="Proteomes" id="UP000295506">
    <property type="component" value="Unassembled WGS sequence"/>
</dbReference>
<dbReference type="AlphaFoldDB" id="A0A140D932"/>
<evidence type="ECO:0000313" key="1">
    <source>
        <dbReference type="EMBL" id="AMK09699.1"/>
    </source>
</evidence>
<evidence type="ECO:0000313" key="4">
    <source>
        <dbReference type="Proteomes" id="UP000295506"/>
    </source>
</evidence>
<evidence type="ECO:0008006" key="5">
    <source>
        <dbReference type="Google" id="ProtNLM"/>
    </source>
</evidence>
<name>A0A140D932_9BACT</name>
<dbReference type="EMBL" id="SOBK01000013">
    <property type="protein sequence ID" value="TDT86345.1"/>
    <property type="molecule type" value="Genomic_DNA"/>
</dbReference>
<proteinExistence type="predicted"/>
<reference evidence="1 3" key="1">
    <citation type="journal article" date="2016" name="Front. Microbiol.">
        <title>Genome Sequence of the Piezophilic, Mesophilic Sulfate-Reducing Bacterium Desulfovibrio indicus J2T.</title>
        <authorList>
            <person name="Cao J."/>
            <person name="Maignien L."/>
            <person name="Shao Z."/>
            <person name="Alain K."/>
            <person name="Jebbar M."/>
        </authorList>
    </citation>
    <scope>NUCLEOTIDE SEQUENCE [LARGE SCALE GENOMIC DNA]</scope>
    <source>
        <strain evidence="1 3">J2</strain>
    </source>
</reference>
<dbReference type="OrthoDB" id="1091244at2"/>
<dbReference type="Proteomes" id="UP000055611">
    <property type="component" value="Chromosome"/>
</dbReference>